<evidence type="ECO:0000313" key="2">
    <source>
        <dbReference type="Proteomes" id="UP000230886"/>
    </source>
</evidence>
<name>A0A2A5JH87_RHOSG</name>
<dbReference type="EMBL" id="NOVD01000003">
    <property type="protein sequence ID" value="PCK28341.1"/>
    <property type="molecule type" value="Genomic_DNA"/>
</dbReference>
<comment type="caution">
    <text evidence="1">The sequence shown here is derived from an EMBL/GenBank/DDBJ whole genome shotgun (WGS) entry which is preliminary data.</text>
</comment>
<dbReference type="RefSeq" id="WP_099697252.1">
    <property type="nucleotide sequence ID" value="NZ_NOVD01000003.1"/>
</dbReference>
<gene>
    <name evidence="1" type="ORF">CHR55_07980</name>
</gene>
<organism evidence="1 2">
    <name type="scientific">Rhodococcus qingshengii</name>
    <dbReference type="NCBI Taxonomy" id="334542"/>
    <lineage>
        <taxon>Bacteria</taxon>
        <taxon>Bacillati</taxon>
        <taxon>Actinomycetota</taxon>
        <taxon>Actinomycetes</taxon>
        <taxon>Mycobacteriales</taxon>
        <taxon>Nocardiaceae</taxon>
        <taxon>Rhodococcus</taxon>
        <taxon>Rhodococcus erythropolis group</taxon>
    </lineage>
</organism>
<accession>A0A2A5JH87</accession>
<reference evidence="1 2" key="1">
    <citation type="submission" date="2017-07" db="EMBL/GenBank/DDBJ databases">
        <title>Draft sequence of Rhodococcus enclensis 23b-28.</title>
        <authorList>
            <person name="Besaury L."/>
            <person name="Sancelme M."/>
            <person name="Amato P."/>
            <person name="Lallement A."/>
            <person name="Delort A.-M."/>
        </authorList>
    </citation>
    <scope>NUCLEOTIDE SEQUENCE [LARGE SCALE GENOMIC DNA]</scope>
    <source>
        <strain evidence="1 2">23b-28</strain>
    </source>
</reference>
<sequence>MHAVPTRRAKFVAAGLIIAVATAGAIGVSKVFAARPSSANIEETITKAERGRHNPACEPIPSRPDAATLRRSSDASVRLTNVVQTAAQLLRVNGAAWGPQVAVGTELSIDEAFENAGSIPGDAIVAEAEWLRQAQRDGLYDDADRSLDSLVRHIESTTITDVDLGSHLGPNWPAVIDVVGTVAAIGFEEYVSKVRASPPMRAADALDLRSALRENTVALGLEAEWDGAQELVALYFQGCTSAALSRREANLSVEDYIHDWDLAEALARDAVAAAFAADLTSNENRGRVEILARGLQIIQAPDELGPNDRLTRSVDPNENLHPDEVALLELEDPLIEGE</sequence>
<dbReference type="AlphaFoldDB" id="A0A2A5JH87"/>
<evidence type="ECO:0000313" key="1">
    <source>
        <dbReference type="EMBL" id="PCK28341.1"/>
    </source>
</evidence>
<protein>
    <submittedName>
        <fullName evidence="1">Uncharacterized protein</fullName>
    </submittedName>
</protein>
<dbReference type="Proteomes" id="UP000230886">
    <property type="component" value="Unassembled WGS sequence"/>
</dbReference>
<proteinExistence type="predicted"/>